<protein>
    <submittedName>
        <fullName evidence="1">Uncharacterized protein</fullName>
    </submittedName>
</protein>
<dbReference type="AlphaFoldDB" id="A0A067L1P7"/>
<dbReference type="EMBL" id="KK914320">
    <property type="protein sequence ID" value="KDP41138.1"/>
    <property type="molecule type" value="Genomic_DNA"/>
</dbReference>
<evidence type="ECO:0000313" key="1">
    <source>
        <dbReference type="EMBL" id="KDP41138.1"/>
    </source>
</evidence>
<proteinExistence type="predicted"/>
<name>A0A067L1P7_JATCU</name>
<reference evidence="1 2" key="1">
    <citation type="journal article" date="2014" name="PLoS ONE">
        <title>Global Analysis of Gene Expression Profiles in Physic Nut (Jatropha curcas L.) Seedlings Exposed to Salt Stress.</title>
        <authorList>
            <person name="Zhang L."/>
            <person name="Zhang C."/>
            <person name="Wu P."/>
            <person name="Chen Y."/>
            <person name="Li M."/>
            <person name="Jiang H."/>
            <person name="Wu G."/>
        </authorList>
    </citation>
    <scope>NUCLEOTIDE SEQUENCE [LARGE SCALE GENOMIC DNA]</scope>
    <source>
        <strain evidence="2">cv. GZQX0401</strain>
        <tissue evidence="1">Young leaves</tissue>
    </source>
</reference>
<organism evidence="1 2">
    <name type="scientific">Jatropha curcas</name>
    <name type="common">Barbados nut</name>
    <dbReference type="NCBI Taxonomy" id="180498"/>
    <lineage>
        <taxon>Eukaryota</taxon>
        <taxon>Viridiplantae</taxon>
        <taxon>Streptophyta</taxon>
        <taxon>Embryophyta</taxon>
        <taxon>Tracheophyta</taxon>
        <taxon>Spermatophyta</taxon>
        <taxon>Magnoliopsida</taxon>
        <taxon>eudicotyledons</taxon>
        <taxon>Gunneridae</taxon>
        <taxon>Pentapetalae</taxon>
        <taxon>rosids</taxon>
        <taxon>fabids</taxon>
        <taxon>Malpighiales</taxon>
        <taxon>Euphorbiaceae</taxon>
        <taxon>Crotonoideae</taxon>
        <taxon>Jatropheae</taxon>
        <taxon>Jatropha</taxon>
    </lineage>
</organism>
<gene>
    <name evidence="1" type="ORF">JCGZ_03629</name>
</gene>
<dbReference type="Proteomes" id="UP000027138">
    <property type="component" value="Unassembled WGS sequence"/>
</dbReference>
<evidence type="ECO:0000313" key="2">
    <source>
        <dbReference type="Proteomes" id="UP000027138"/>
    </source>
</evidence>
<sequence>MWSGDGEGGGAVMVIVAEVVEVVIKVVVDGMEGWSSDGGSSGEMVVIEWLRWSDGGGMVMVAVVVRW</sequence>
<accession>A0A067L1P7</accession>
<keyword evidence="2" id="KW-1185">Reference proteome</keyword>